<dbReference type="EMBL" id="FNRM01000005">
    <property type="protein sequence ID" value="SEA67939.1"/>
    <property type="molecule type" value="Genomic_DNA"/>
</dbReference>
<evidence type="ECO:0008006" key="4">
    <source>
        <dbReference type="Google" id="ProtNLM"/>
    </source>
</evidence>
<evidence type="ECO:0000313" key="3">
    <source>
        <dbReference type="Proteomes" id="UP000198773"/>
    </source>
</evidence>
<evidence type="ECO:0000313" key="2">
    <source>
        <dbReference type="EMBL" id="SEA67939.1"/>
    </source>
</evidence>
<dbReference type="AlphaFoldDB" id="A0A1H4D683"/>
<gene>
    <name evidence="2" type="ORF">SAMN04488051_10581</name>
</gene>
<dbReference type="OrthoDB" id="9925007at2"/>
<keyword evidence="1" id="KW-0732">Signal</keyword>
<dbReference type="Proteomes" id="UP000198773">
    <property type="component" value="Unassembled WGS sequence"/>
</dbReference>
<reference evidence="2 3" key="1">
    <citation type="submission" date="2016-10" db="EMBL/GenBank/DDBJ databases">
        <authorList>
            <person name="de Groot N.N."/>
        </authorList>
    </citation>
    <scope>NUCLEOTIDE SEQUENCE [LARGE SCALE GENOMIC DNA]</scope>
    <source>
        <strain evidence="2 3">CGMCC 1.3430</strain>
    </source>
</reference>
<proteinExistence type="predicted"/>
<feature type="chain" id="PRO_5011541648" description="SURF1-like protein" evidence="1">
    <location>
        <begin position="21"/>
        <end position="124"/>
    </location>
</feature>
<evidence type="ECO:0000256" key="1">
    <source>
        <dbReference type="SAM" id="SignalP"/>
    </source>
</evidence>
<dbReference type="RefSeq" id="WP_091342795.1">
    <property type="nucleotide sequence ID" value="NZ_FNRM01000005.1"/>
</dbReference>
<organism evidence="2 3">
    <name type="scientific">Alkalimonas amylolytica</name>
    <dbReference type="NCBI Taxonomy" id="152573"/>
    <lineage>
        <taxon>Bacteria</taxon>
        <taxon>Pseudomonadati</taxon>
        <taxon>Pseudomonadota</taxon>
        <taxon>Gammaproteobacteria</taxon>
        <taxon>Alkalimonas</taxon>
    </lineage>
</organism>
<dbReference type="STRING" id="152573.SAMN04488051_10581"/>
<keyword evidence="3" id="KW-1185">Reference proteome</keyword>
<feature type="signal peptide" evidence="1">
    <location>
        <begin position="1"/>
        <end position="20"/>
    </location>
</feature>
<sequence>MSKRRLCIALLLGSPVLSLASLHGWQWYQTPRVTLSQELWQPASSASTGDMDLSFWTEKRHAHQLQLSKDFVLQSHGSSIGIRLTSISYPSLYPSKVRVGFELIEQEDIEPLSQQQNFVLRPLG</sequence>
<protein>
    <recommendedName>
        <fullName evidence="4">SURF1-like protein</fullName>
    </recommendedName>
</protein>
<accession>A0A1H4D683</accession>
<name>A0A1H4D683_ALKAM</name>